<evidence type="ECO:0000256" key="1">
    <source>
        <dbReference type="SAM" id="MobiDB-lite"/>
    </source>
</evidence>
<feature type="compositionally biased region" description="Acidic residues" evidence="1">
    <location>
        <begin position="83"/>
        <end position="97"/>
    </location>
</feature>
<dbReference type="OrthoDB" id="9812722at2"/>
<feature type="compositionally biased region" description="Basic and acidic residues" evidence="1">
    <location>
        <begin position="98"/>
        <end position="117"/>
    </location>
</feature>
<dbReference type="AlphaFoldDB" id="A0A501X517"/>
<feature type="region of interest" description="Disordered" evidence="1">
    <location>
        <begin position="1"/>
        <end position="141"/>
    </location>
</feature>
<evidence type="ECO:0000313" key="3">
    <source>
        <dbReference type="Proteomes" id="UP000315901"/>
    </source>
</evidence>
<dbReference type="RefSeq" id="WP_140586726.1">
    <property type="nucleotide sequence ID" value="NZ_VFRR01000001.1"/>
</dbReference>
<feature type="compositionally biased region" description="Polar residues" evidence="1">
    <location>
        <begin position="216"/>
        <end position="244"/>
    </location>
</feature>
<keyword evidence="3" id="KW-1185">Reference proteome</keyword>
<proteinExistence type="predicted"/>
<dbReference type="InterPro" id="IPR021973">
    <property type="entry name" value="SprA-related"/>
</dbReference>
<comment type="caution">
    <text evidence="2">The sequence shown here is derived from an EMBL/GenBank/DDBJ whole genome shotgun (WGS) entry which is preliminary data.</text>
</comment>
<gene>
    <name evidence="2" type="ORF">FJM67_00750</name>
</gene>
<protein>
    <submittedName>
        <fullName evidence="2">Catalase</fullName>
    </submittedName>
</protein>
<accession>A0A501X517</accession>
<feature type="region of interest" description="Disordered" evidence="1">
    <location>
        <begin position="172"/>
        <end position="254"/>
    </location>
</feature>
<name>A0A501X517_9GAMM</name>
<dbReference type="Pfam" id="PF12118">
    <property type="entry name" value="SprA-related"/>
    <property type="match status" value="1"/>
</dbReference>
<dbReference type="EMBL" id="VFRR01000001">
    <property type="protein sequence ID" value="TPE55612.1"/>
    <property type="molecule type" value="Genomic_DNA"/>
</dbReference>
<feature type="compositionally biased region" description="Polar residues" evidence="1">
    <location>
        <begin position="188"/>
        <end position="204"/>
    </location>
</feature>
<organism evidence="2 3">
    <name type="scientific">Maribrevibacterium harenarium</name>
    <dbReference type="NCBI Taxonomy" id="2589817"/>
    <lineage>
        <taxon>Bacteria</taxon>
        <taxon>Pseudomonadati</taxon>
        <taxon>Pseudomonadota</taxon>
        <taxon>Gammaproteobacteria</taxon>
        <taxon>Oceanospirillales</taxon>
        <taxon>Oceanospirillaceae</taxon>
        <taxon>Maribrevibacterium</taxon>
    </lineage>
</organism>
<feature type="compositionally biased region" description="Low complexity" evidence="1">
    <location>
        <begin position="172"/>
        <end position="182"/>
    </location>
</feature>
<feature type="compositionally biased region" description="Polar residues" evidence="1">
    <location>
        <begin position="17"/>
        <end position="61"/>
    </location>
</feature>
<reference evidence="2 3" key="1">
    <citation type="submission" date="2019-06" db="EMBL/GenBank/DDBJ databases">
        <title>A novel bacterium of genus Marinomonas, isolated from coastal sand.</title>
        <authorList>
            <person name="Huang H."/>
            <person name="Mo K."/>
            <person name="Hu Y."/>
        </authorList>
    </citation>
    <scope>NUCLEOTIDE SEQUENCE [LARGE SCALE GENOMIC DNA]</scope>
    <source>
        <strain evidence="2 3">HB171799</strain>
    </source>
</reference>
<dbReference type="Proteomes" id="UP000315901">
    <property type="component" value="Unassembled WGS sequence"/>
</dbReference>
<evidence type="ECO:0000313" key="2">
    <source>
        <dbReference type="EMBL" id="TPE55612.1"/>
    </source>
</evidence>
<sequence>MSGSVALSIETYPYTVSRGNTSIPATFANEASDSGSPIASRNLSDYTVSLSEQAQQLGSDDSSAEQQETQAEEANETPRQERVEDEAQQQLSEDEQAEVDRLQARDQEVRTHEEAHRSAGGQYAGAPSYSYTQGPDGKRYITDGEVSIDVAKVAGDPQATITKMQQVIRAAMAPAEPSAADHAVAREAQNTISEARAESVTNGNPAPKENSDSNRPDTSSAEPPQANASSANRKSLEIYQSTMTEPRPNIIASA</sequence>